<name>A0A1I1HIH8_9LACT</name>
<protein>
    <submittedName>
        <fullName evidence="2">YesK-like protein</fullName>
    </submittedName>
</protein>
<dbReference type="Pfam" id="PF14150">
    <property type="entry name" value="YesK"/>
    <property type="match status" value="1"/>
</dbReference>
<feature type="transmembrane region" description="Helical" evidence="1">
    <location>
        <begin position="61"/>
        <end position="81"/>
    </location>
</feature>
<dbReference type="AlphaFoldDB" id="A0A1I1HIH8"/>
<keyword evidence="1" id="KW-0472">Membrane</keyword>
<dbReference type="InterPro" id="IPR025434">
    <property type="entry name" value="YesK-like"/>
</dbReference>
<keyword evidence="3" id="KW-1185">Reference proteome</keyword>
<accession>A0A1I1HIH8</accession>
<reference evidence="3" key="1">
    <citation type="submission" date="2016-10" db="EMBL/GenBank/DDBJ databases">
        <authorList>
            <person name="Varghese N."/>
            <person name="Submissions S."/>
        </authorList>
    </citation>
    <scope>NUCLEOTIDE SEQUENCE [LARGE SCALE GENOMIC DNA]</scope>
    <source>
        <strain evidence="3">DSM 23664</strain>
    </source>
</reference>
<gene>
    <name evidence="2" type="ORF">SAMN04488102_10489</name>
</gene>
<dbReference type="STRING" id="753702.SAMN04488102_10489"/>
<dbReference type="Proteomes" id="UP000199612">
    <property type="component" value="Unassembled WGS sequence"/>
</dbReference>
<keyword evidence="1" id="KW-0812">Transmembrane</keyword>
<keyword evidence="1" id="KW-1133">Transmembrane helix</keyword>
<dbReference type="EMBL" id="FOLT01000004">
    <property type="protein sequence ID" value="SFC23949.1"/>
    <property type="molecule type" value="Genomic_DNA"/>
</dbReference>
<evidence type="ECO:0000313" key="3">
    <source>
        <dbReference type="Proteomes" id="UP000199612"/>
    </source>
</evidence>
<organism evidence="2 3">
    <name type="scientific">Alkalibacterium subtropicum</name>
    <dbReference type="NCBI Taxonomy" id="753702"/>
    <lineage>
        <taxon>Bacteria</taxon>
        <taxon>Bacillati</taxon>
        <taxon>Bacillota</taxon>
        <taxon>Bacilli</taxon>
        <taxon>Lactobacillales</taxon>
        <taxon>Carnobacteriaceae</taxon>
        <taxon>Alkalibacterium</taxon>
    </lineage>
</organism>
<evidence type="ECO:0000313" key="2">
    <source>
        <dbReference type="EMBL" id="SFC23949.1"/>
    </source>
</evidence>
<evidence type="ECO:0000256" key="1">
    <source>
        <dbReference type="SAM" id="Phobius"/>
    </source>
</evidence>
<dbReference type="RefSeq" id="WP_091529345.1">
    <property type="nucleotide sequence ID" value="NZ_FOLT01000004.1"/>
</dbReference>
<feature type="transmembrane region" description="Helical" evidence="1">
    <location>
        <begin position="35"/>
        <end position="55"/>
    </location>
</feature>
<dbReference type="OrthoDB" id="9943485at2"/>
<sequence>MDLRFVGVVIGISLVVAFIAYFIQKKTAVSRKALYITFGSLFIITLITLTASYFIGGWTGLGLGIWSIYIGAPSLTTVLLLKLTETN</sequence>
<feature type="transmembrane region" description="Helical" evidence="1">
    <location>
        <begin position="6"/>
        <end position="23"/>
    </location>
</feature>
<proteinExistence type="predicted"/>